<evidence type="ECO:0000313" key="3">
    <source>
        <dbReference type="EMBL" id="WOG92732.1"/>
    </source>
</evidence>
<keyword evidence="4" id="KW-1185">Reference proteome</keyword>
<reference evidence="3" key="1">
    <citation type="journal article" date="2016" name="Nat. Genet.">
        <title>A high-quality carrot genome assembly provides new insights into carotenoid accumulation and asterid genome evolution.</title>
        <authorList>
            <person name="Iorizzo M."/>
            <person name="Ellison S."/>
            <person name="Senalik D."/>
            <person name="Zeng P."/>
            <person name="Satapoomin P."/>
            <person name="Huang J."/>
            <person name="Bowman M."/>
            <person name="Iovene M."/>
            <person name="Sanseverino W."/>
            <person name="Cavagnaro P."/>
            <person name="Yildiz M."/>
            <person name="Macko-Podgorni A."/>
            <person name="Moranska E."/>
            <person name="Grzebelus E."/>
            <person name="Grzebelus D."/>
            <person name="Ashrafi H."/>
            <person name="Zheng Z."/>
            <person name="Cheng S."/>
            <person name="Spooner D."/>
            <person name="Van Deynze A."/>
            <person name="Simon P."/>
        </authorList>
    </citation>
    <scope>NUCLEOTIDE SEQUENCE</scope>
    <source>
        <tissue evidence="3">Leaf</tissue>
    </source>
</reference>
<feature type="signal peptide" evidence="2">
    <location>
        <begin position="1"/>
        <end position="23"/>
    </location>
</feature>
<dbReference type="Proteomes" id="UP000077755">
    <property type="component" value="Chromosome 3"/>
</dbReference>
<feature type="chain" id="PRO_5041906366" description="Kazal-like domain-containing protein" evidence="2">
    <location>
        <begin position="24"/>
        <end position="127"/>
    </location>
</feature>
<evidence type="ECO:0008006" key="5">
    <source>
        <dbReference type="Google" id="ProtNLM"/>
    </source>
</evidence>
<protein>
    <recommendedName>
        <fullName evidence="5">Kazal-like domain-containing protein</fullName>
    </recommendedName>
</protein>
<evidence type="ECO:0000256" key="1">
    <source>
        <dbReference type="SAM" id="Phobius"/>
    </source>
</evidence>
<feature type="transmembrane region" description="Helical" evidence="1">
    <location>
        <begin position="103"/>
        <end position="125"/>
    </location>
</feature>
<name>A0AAF1ATQ7_DAUCS</name>
<keyword evidence="1" id="KW-1133">Transmembrane helix</keyword>
<keyword evidence="2" id="KW-0732">Signal</keyword>
<evidence type="ECO:0000313" key="4">
    <source>
        <dbReference type="Proteomes" id="UP000077755"/>
    </source>
</evidence>
<organism evidence="3 4">
    <name type="scientific">Daucus carota subsp. sativus</name>
    <name type="common">Carrot</name>
    <dbReference type="NCBI Taxonomy" id="79200"/>
    <lineage>
        <taxon>Eukaryota</taxon>
        <taxon>Viridiplantae</taxon>
        <taxon>Streptophyta</taxon>
        <taxon>Embryophyta</taxon>
        <taxon>Tracheophyta</taxon>
        <taxon>Spermatophyta</taxon>
        <taxon>Magnoliopsida</taxon>
        <taxon>eudicotyledons</taxon>
        <taxon>Gunneridae</taxon>
        <taxon>Pentapetalae</taxon>
        <taxon>asterids</taxon>
        <taxon>campanulids</taxon>
        <taxon>Apiales</taxon>
        <taxon>Apiaceae</taxon>
        <taxon>Apioideae</taxon>
        <taxon>Scandiceae</taxon>
        <taxon>Daucinae</taxon>
        <taxon>Daucus</taxon>
        <taxon>Daucus sect. Daucus</taxon>
    </lineage>
</organism>
<dbReference type="PANTHER" id="PTHR34376:SF2">
    <property type="entry name" value="SERINE PROTEASE INHIBITOR, KAZAL-TYPE FAMILY PROTEIN"/>
    <property type="match status" value="1"/>
</dbReference>
<gene>
    <name evidence="3" type="ORF">DCAR_0312007</name>
</gene>
<sequence length="127" mass="13888">MSNFSNFFATFIIFTFFFVTVKSEITSFSFSLGNSSASIERPCGAWEVVNCPVSCFRMDPVCSVDGVTYWCGCADAVCAGAQVAKLGFCEFGDGDNATISGQALMLVHIVWLILLGFFVVFGHMWEL</sequence>
<dbReference type="PANTHER" id="PTHR34376">
    <property type="entry name" value="SERINE PROTEASE INHIBITOR, KAZAL-TYPE FAMILY PROTEIN"/>
    <property type="match status" value="1"/>
</dbReference>
<accession>A0AAF1ATQ7</accession>
<keyword evidence="1" id="KW-0472">Membrane</keyword>
<keyword evidence="1" id="KW-0812">Transmembrane</keyword>
<evidence type="ECO:0000256" key="2">
    <source>
        <dbReference type="SAM" id="SignalP"/>
    </source>
</evidence>
<reference evidence="3" key="2">
    <citation type="submission" date="2022-03" db="EMBL/GenBank/DDBJ databases">
        <title>Draft title - Genomic analysis of global carrot germplasm unveils the trajectory of domestication and the origin of high carotenoid orange carrot.</title>
        <authorList>
            <person name="Iorizzo M."/>
            <person name="Ellison S."/>
            <person name="Senalik D."/>
            <person name="Macko-Podgorni A."/>
            <person name="Grzebelus D."/>
            <person name="Bostan H."/>
            <person name="Rolling W."/>
            <person name="Curaba J."/>
            <person name="Simon P."/>
        </authorList>
    </citation>
    <scope>NUCLEOTIDE SEQUENCE</scope>
    <source>
        <tissue evidence="3">Leaf</tissue>
    </source>
</reference>
<dbReference type="AlphaFoldDB" id="A0AAF1ATQ7"/>
<dbReference type="EMBL" id="CP093345">
    <property type="protein sequence ID" value="WOG92732.1"/>
    <property type="molecule type" value="Genomic_DNA"/>
</dbReference>
<proteinExistence type="predicted"/>